<keyword evidence="1" id="KW-1133">Transmembrane helix</keyword>
<dbReference type="AlphaFoldDB" id="A0A848RJ87"/>
<evidence type="ECO:0000313" key="3">
    <source>
        <dbReference type="Proteomes" id="UP000568273"/>
    </source>
</evidence>
<evidence type="ECO:0008006" key="4">
    <source>
        <dbReference type="Google" id="ProtNLM"/>
    </source>
</evidence>
<reference evidence="2" key="1">
    <citation type="submission" date="2020-04" db="EMBL/GenBank/DDBJ databases">
        <title>Peptoniphilus sp. nov. isolated from swine feces.</title>
        <authorList>
            <person name="Ryu S.W."/>
        </authorList>
    </citation>
    <scope>NUCLEOTIDE SEQUENCE [LARGE SCALE GENOMIC DNA]</scope>
    <source>
        <strain evidence="2">AGMB00490</strain>
    </source>
</reference>
<gene>
    <name evidence="2" type="ORF">HKO22_07175</name>
</gene>
<feature type="transmembrane region" description="Helical" evidence="1">
    <location>
        <begin position="20"/>
        <end position="39"/>
    </location>
</feature>
<keyword evidence="1" id="KW-0812">Transmembrane</keyword>
<evidence type="ECO:0000313" key="2">
    <source>
        <dbReference type="EMBL" id="NMW85513.1"/>
    </source>
</evidence>
<dbReference type="EMBL" id="JABDSR010000008">
    <property type="protein sequence ID" value="NMW85513.1"/>
    <property type="molecule type" value="Genomic_DNA"/>
</dbReference>
<feature type="transmembrane region" description="Helical" evidence="1">
    <location>
        <begin position="45"/>
        <end position="63"/>
    </location>
</feature>
<evidence type="ECO:0000256" key="1">
    <source>
        <dbReference type="SAM" id="Phobius"/>
    </source>
</evidence>
<sequence>MDKRKRNRNRIKSQYSKFIVTLVILLNILFTVIVLFIFAKTGTEPSTLIGAWFSFTTVELWSLSRIKKKKIEKEIHEIKSQNDEYQGG</sequence>
<keyword evidence="3" id="KW-1185">Reference proteome</keyword>
<keyword evidence="1" id="KW-0472">Membrane</keyword>
<proteinExistence type="predicted"/>
<protein>
    <recommendedName>
        <fullName evidence="4">2TM domain-containing protein</fullName>
    </recommendedName>
</protein>
<dbReference type="RefSeq" id="WP_169969588.1">
    <property type="nucleotide sequence ID" value="NZ_JABDSR010000008.1"/>
</dbReference>
<comment type="caution">
    <text evidence="2">The sequence shown here is derived from an EMBL/GenBank/DDBJ whole genome shotgun (WGS) entry which is preliminary data.</text>
</comment>
<name>A0A848RJ87_9FIRM</name>
<organism evidence="2 3">
    <name type="scientific">Peptoniphilus faecalis</name>
    <dbReference type="NCBI Taxonomy" id="2731255"/>
    <lineage>
        <taxon>Bacteria</taxon>
        <taxon>Bacillati</taxon>
        <taxon>Bacillota</taxon>
        <taxon>Tissierellia</taxon>
        <taxon>Tissierellales</taxon>
        <taxon>Peptoniphilaceae</taxon>
        <taxon>Peptoniphilus</taxon>
    </lineage>
</organism>
<dbReference type="Proteomes" id="UP000568273">
    <property type="component" value="Unassembled WGS sequence"/>
</dbReference>
<accession>A0A848RJ87</accession>